<feature type="transmembrane region" description="Helical" evidence="6">
    <location>
        <begin position="129"/>
        <end position="159"/>
    </location>
</feature>
<feature type="transmembrane region" description="Helical" evidence="6">
    <location>
        <begin position="57"/>
        <end position="80"/>
    </location>
</feature>
<keyword evidence="5 6" id="KW-0472">Membrane</keyword>
<comment type="subcellular location">
    <subcellularLocation>
        <location evidence="1">Membrane</location>
        <topology evidence="1">Multi-pass membrane protein</topology>
    </subcellularLocation>
</comment>
<comment type="caution">
    <text evidence="7">The sequence shown here is derived from an EMBL/GenBank/DDBJ whole genome shotgun (WGS) entry which is preliminary data.</text>
</comment>
<keyword evidence="8" id="KW-1185">Reference proteome</keyword>
<sequence length="343" mass="37420">MSDSQGLKWLFGIAGVIVILAGLKAAEAIVIPIMLALFVAIISTPFVRLMTKKGIPAYLSVIIALSVLISVGSVLVMVVSQSIDTFMTRMPAYQARLQTVVVDFLPYLERWDIPVDRDVMMTHLNPGQMMGLIGSTLSSIGSLLTNLFLVVFIVIFLLLEEATFSDKLKAALPNAEHSLQKTSGFMRQVNQYLVIKTTISLVTGVLVTLWLWLLDVDFPVLWGLIAMLMNYIPNVGSLIAAVPAVLLSLVQLGVSDAIFVASGYLVINIIMGNLIEPRFMGKGLGLSPLVVFLSLILWGWLFGPVGMFLSIPLTMIVKIALEQNQSTRWIAIMLGNEAPATNE</sequence>
<evidence type="ECO:0000256" key="3">
    <source>
        <dbReference type="ARBA" id="ARBA00022692"/>
    </source>
</evidence>
<dbReference type="GO" id="GO:0055085">
    <property type="term" value="P:transmembrane transport"/>
    <property type="evidence" value="ECO:0007669"/>
    <property type="project" value="TreeGrafter"/>
</dbReference>
<feature type="transmembrane region" description="Helical" evidence="6">
    <location>
        <begin position="29"/>
        <end position="50"/>
    </location>
</feature>
<dbReference type="EMBL" id="QKRX01000001">
    <property type="protein sequence ID" value="RAU19765.1"/>
    <property type="molecule type" value="Genomic_DNA"/>
</dbReference>
<dbReference type="PANTHER" id="PTHR21716:SF64">
    <property type="entry name" value="AI-2 TRANSPORT PROTEIN TQSA"/>
    <property type="match status" value="1"/>
</dbReference>
<dbReference type="RefSeq" id="WP_112156841.1">
    <property type="nucleotide sequence ID" value="NZ_QKRX01000001.1"/>
</dbReference>
<evidence type="ECO:0000256" key="6">
    <source>
        <dbReference type="SAM" id="Phobius"/>
    </source>
</evidence>
<organism evidence="7 8">
    <name type="scientific">Nitrincola tibetensis</name>
    <dbReference type="NCBI Taxonomy" id="2219697"/>
    <lineage>
        <taxon>Bacteria</taxon>
        <taxon>Pseudomonadati</taxon>
        <taxon>Pseudomonadota</taxon>
        <taxon>Gammaproteobacteria</taxon>
        <taxon>Oceanospirillales</taxon>
        <taxon>Oceanospirillaceae</taxon>
        <taxon>Nitrincola</taxon>
    </lineage>
</organism>
<dbReference type="Proteomes" id="UP000250744">
    <property type="component" value="Unassembled WGS sequence"/>
</dbReference>
<feature type="transmembrane region" description="Helical" evidence="6">
    <location>
        <begin position="257"/>
        <end position="275"/>
    </location>
</feature>
<evidence type="ECO:0000256" key="5">
    <source>
        <dbReference type="ARBA" id="ARBA00023136"/>
    </source>
</evidence>
<evidence type="ECO:0000313" key="7">
    <source>
        <dbReference type="EMBL" id="RAU19765.1"/>
    </source>
</evidence>
<evidence type="ECO:0008006" key="9">
    <source>
        <dbReference type="Google" id="ProtNLM"/>
    </source>
</evidence>
<dbReference type="GO" id="GO:0016020">
    <property type="term" value="C:membrane"/>
    <property type="evidence" value="ECO:0007669"/>
    <property type="project" value="UniProtKB-SubCell"/>
</dbReference>
<dbReference type="Pfam" id="PF01594">
    <property type="entry name" value="AI-2E_transport"/>
    <property type="match status" value="1"/>
</dbReference>
<keyword evidence="4 6" id="KW-1133">Transmembrane helix</keyword>
<protein>
    <recommendedName>
        <fullName evidence="9">AI-2E family transporter</fullName>
    </recommendedName>
</protein>
<feature type="transmembrane region" description="Helical" evidence="6">
    <location>
        <begin position="295"/>
        <end position="321"/>
    </location>
</feature>
<dbReference type="InterPro" id="IPR002549">
    <property type="entry name" value="AI-2E-like"/>
</dbReference>
<feature type="transmembrane region" description="Helical" evidence="6">
    <location>
        <begin position="220"/>
        <end position="250"/>
    </location>
</feature>
<feature type="transmembrane region" description="Helical" evidence="6">
    <location>
        <begin position="7"/>
        <end position="23"/>
    </location>
</feature>
<dbReference type="AlphaFoldDB" id="A0A364NSA3"/>
<name>A0A364NSA3_9GAMM</name>
<evidence type="ECO:0000256" key="1">
    <source>
        <dbReference type="ARBA" id="ARBA00004141"/>
    </source>
</evidence>
<proteinExistence type="inferred from homology"/>
<evidence type="ECO:0000256" key="2">
    <source>
        <dbReference type="ARBA" id="ARBA00009773"/>
    </source>
</evidence>
<feature type="transmembrane region" description="Helical" evidence="6">
    <location>
        <begin position="193"/>
        <end position="214"/>
    </location>
</feature>
<dbReference type="OrthoDB" id="9799225at2"/>
<evidence type="ECO:0000256" key="4">
    <source>
        <dbReference type="ARBA" id="ARBA00022989"/>
    </source>
</evidence>
<reference evidence="7 8" key="1">
    <citation type="submission" date="2018-06" db="EMBL/GenBank/DDBJ databases">
        <title>Nitrincola tibetense sp. nov., isolated from Lake XuguoCo on Tibetan Plateau.</title>
        <authorList>
            <person name="Xing P."/>
        </authorList>
    </citation>
    <scope>NUCLEOTIDE SEQUENCE [LARGE SCALE GENOMIC DNA]</scope>
    <source>
        <strain evidence="8">xg18</strain>
    </source>
</reference>
<dbReference type="PANTHER" id="PTHR21716">
    <property type="entry name" value="TRANSMEMBRANE PROTEIN"/>
    <property type="match status" value="1"/>
</dbReference>
<gene>
    <name evidence="7" type="ORF">DN062_01390</name>
</gene>
<keyword evidence="3 6" id="KW-0812">Transmembrane</keyword>
<comment type="similarity">
    <text evidence="2">Belongs to the autoinducer-2 exporter (AI-2E) (TC 2.A.86) family.</text>
</comment>
<evidence type="ECO:0000313" key="8">
    <source>
        <dbReference type="Proteomes" id="UP000250744"/>
    </source>
</evidence>
<accession>A0A364NSA3</accession>